<comment type="caution">
    <text evidence="1">The sequence shown here is derived from an EMBL/GenBank/DDBJ whole genome shotgun (WGS) entry which is preliminary data.</text>
</comment>
<keyword evidence="2" id="KW-1185">Reference proteome</keyword>
<dbReference type="Proteomes" id="UP001320831">
    <property type="component" value="Unassembled WGS sequence"/>
</dbReference>
<evidence type="ECO:0000313" key="2">
    <source>
        <dbReference type="Proteomes" id="UP001320831"/>
    </source>
</evidence>
<dbReference type="EMBL" id="JAOCZP010000001">
    <property type="protein sequence ID" value="MCT7374413.1"/>
    <property type="molecule type" value="Genomic_DNA"/>
</dbReference>
<accession>A0ABT2LL75</accession>
<evidence type="ECO:0000313" key="1">
    <source>
        <dbReference type="EMBL" id="MCT7374413.1"/>
    </source>
</evidence>
<name>A0ABT2LL75_9HYPH</name>
<gene>
    <name evidence="1" type="ORF">N5A92_05125</name>
</gene>
<protein>
    <submittedName>
        <fullName evidence="1">Helix-turn-helix domain-containing protein</fullName>
    </submittedName>
</protein>
<sequence>MNEDKDILKIAAELDGLKKLMILHLISKGFRQSQIAATLGIAESTLSVMFPKGLLKEAKKLN</sequence>
<reference evidence="1 2" key="1">
    <citation type="submission" date="2022-09" db="EMBL/GenBank/DDBJ databases">
        <title>Chelativorans salina sp. nov., a novel slightly halophilic bacterium isolated from a saline lake sediment enrichment.</title>
        <authorList>
            <person name="Gao L."/>
            <person name="Fang B.-Z."/>
            <person name="Li W.-J."/>
        </authorList>
    </citation>
    <scope>NUCLEOTIDE SEQUENCE [LARGE SCALE GENOMIC DNA]</scope>
    <source>
        <strain evidence="1 2">EGI FJ00035</strain>
    </source>
</reference>
<proteinExistence type="predicted"/>
<dbReference type="RefSeq" id="WP_260900809.1">
    <property type="nucleotide sequence ID" value="NZ_JAOCZP010000001.1"/>
</dbReference>
<organism evidence="1 2">
    <name type="scientific">Chelativorans salis</name>
    <dbReference type="NCBI Taxonomy" id="2978478"/>
    <lineage>
        <taxon>Bacteria</taxon>
        <taxon>Pseudomonadati</taxon>
        <taxon>Pseudomonadota</taxon>
        <taxon>Alphaproteobacteria</taxon>
        <taxon>Hyphomicrobiales</taxon>
        <taxon>Phyllobacteriaceae</taxon>
        <taxon>Chelativorans</taxon>
    </lineage>
</organism>